<comment type="similarity">
    <text evidence="2">Belongs to the outer membrane factor (OMF) (TC 1.B.17) family.</text>
</comment>
<organism evidence="10 11">
    <name type="scientific">Desulfurella multipotens</name>
    <dbReference type="NCBI Taxonomy" id="79269"/>
    <lineage>
        <taxon>Bacteria</taxon>
        <taxon>Pseudomonadati</taxon>
        <taxon>Campylobacterota</taxon>
        <taxon>Desulfurellia</taxon>
        <taxon>Desulfurellales</taxon>
        <taxon>Desulfurellaceae</taxon>
        <taxon>Desulfurella</taxon>
    </lineage>
</organism>
<dbReference type="PANTHER" id="PTHR30026:SF20">
    <property type="entry name" value="OUTER MEMBRANE PROTEIN TOLC"/>
    <property type="match status" value="1"/>
</dbReference>
<accession>A0A1G6LUN5</accession>
<evidence type="ECO:0000256" key="6">
    <source>
        <dbReference type="ARBA" id="ARBA00023136"/>
    </source>
</evidence>
<dbReference type="RefSeq" id="WP_092128454.1">
    <property type="nucleotide sequence ID" value="NZ_FMYU01000005.1"/>
</dbReference>
<dbReference type="GO" id="GO:1990281">
    <property type="term" value="C:efflux pump complex"/>
    <property type="evidence" value="ECO:0007669"/>
    <property type="project" value="TreeGrafter"/>
</dbReference>
<reference evidence="11" key="1">
    <citation type="submission" date="2016-10" db="EMBL/GenBank/DDBJ databases">
        <authorList>
            <person name="Varghese N."/>
            <person name="Submissions S."/>
        </authorList>
    </citation>
    <scope>NUCLEOTIDE SEQUENCE [LARGE SCALE GENOMIC DNA]</scope>
    <source>
        <strain evidence="11">DSM 8415</strain>
    </source>
</reference>
<evidence type="ECO:0000313" key="11">
    <source>
        <dbReference type="Proteomes" id="UP000199411"/>
    </source>
</evidence>
<keyword evidence="5" id="KW-0812">Transmembrane</keyword>
<evidence type="ECO:0000256" key="4">
    <source>
        <dbReference type="ARBA" id="ARBA00022452"/>
    </source>
</evidence>
<evidence type="ECO:0000256" key="8">
    <source>
        <dbReference type="SAM" id="Coils"/>
    </source>
</evidence>
<keyword evidence="8" id="KW-0175">Coiled coil</keyword>
<keyword evidence="11" id="KW-1185">Reference proteome</keyword>
<dbReference type="GO" id="GO:0015288">
    <property type="term" value="F:porin activity"/>
    <property type="evidence" value="ECO:0007669"/>
    <property type="project" value="TreeGrafter"/>
</dbReference>
<keyword evidence="9" id="KW-0732">Signal</keyword>
<dbReference type="PANTHER" id="PTHR30026">
    <property type="entry name" value="OUTER MEMBRANE PROTEIN TOLC"/>
    <property type="match status" value="1"/>
</dbReference>
<evidence type="ECO:0000256" key="9">
    <source>
        <dbReference type="SAM" id="SignalP"/>
    </source>
</evidence>
<evidence type="ECO:0000256" key="3">
    <source>
        <dbReference type="ARBA" id="ARBA00022448"/>
    </source>
</evidence>
<proteinExistence type="inferred from homology"/>
<evidence type="ECO:0000256" key="1">
    <source>
        <dbReference type="ARBA" id="ARBA00004442"/>
    </source>
</evidence>
<evidence type="ECO:0000256" key="5">
    <source>
        <dbReference type="ARBA" id="ARBA00022692"/>
    </source>
</evidence>
<evidence type="ECO:0000256" key="7">
    <source>
        <dbReference type="ARBA" id="ARBA00023237"/>
    </source>
</evidence>
<dbReference type="Gene3D" id="1.20.1600.10">
    <property type="entry name" value="Outer membrane efflux proteins (OEP)"/>
    <property type="match status" value="1"/>
</dbReference>
<sequence>MHLKKTLLSISILALFANTAFALSLSEVQTLSSNNNYQIKQYESLYESSKELKQSAFKSFLPNLSTSYSYTRLDEPPYQIVNGNKMIMGSNNNYQWNVTITQPIFTGFYLINKYKYAKYDEAFSKANLEVIRNQVITNAKIAYFNVLYNQKMLETRQLAVAQYESHLKDAQSFYKQGLIPKVDLLKSEVAYSNAKQELKQAYSNLTDAIAQLNQLLNEPIDKTHTFEQVADVVDLKTPLDSLYAQIDNRPDIKALSYAIQKANAQVGMVKSGYYPQLQLRANYNRNGQNLDMSNNPYSDNSIYSLNIIANWDVFDWGKTKNDVQAAKLQEIALQNELNNLKTQSKTQILNAYDQAQVAYHNISVAQTALAQANENYKLTNERYLNQLATSTDILDARALLTQAEANYYGAIYGYCIALEKLANAVGKTD</sequence>
<protein>
    <submittedName>
        <fullName evidence="10">Outer membrane protein TolC</fullName>
    </submittedName>
</protein>
<keyword evidence="7" id="KW-0998">Cell outer membrane</keyword>
<dbReference type="InterPro" id="IPR051906">
    <property type="entry name" value="TolC-like"/>
</dbReference>
<keyword evidence="6" id="KW-0472">Membrane</keyword>
<name>A0A1G6LUN5_9BACT</name>
<dbReference type="EMBL" id="FMYU01000005">
    <property type="protein sequence ID" value="SDC46416.1"/>
    <property type="molecule type" value="Genomic_DNA"/>
</dbReference>
<dbReference type="Proteomes" id="UP000199411">
    <property type="component" value="Unassembled WGS sequence"/>
</dbReference>
<keyword evidence="3" id="KW-0813">Transport</keyword>
<dbReference type="SUPFAM" id="SSF56954">
    <property type="entry name" value="Outer membrane efflux proteins (OEP)"/>
    <property type="match status" value="1"/>
</dbReference>
<gene>
    <name evidence="10" type="ORF">SAMN05660835_00894</name>
</gene>
<dbReference type="GO" id="GO:0009279">
    <property type="term" value="C:cell outer membrane"/>
    <property type="evidence" value="ECO:0007669"/>
    <property type="project" value="UniProtKB-SubCell"/>
</dbReference>
<evidence type="ECO:0000256" key="2">
    <source>
        <dbReference type="ARBA" id="ARBA00007613"/>
    </source>
</evidence>
<keyword evidence="4" id="KW-1134">Transmembrane beta strand</keyword>
<dbReference type="OrthoDB" id="9814032at2"/>
<dbReference type="InterPro" id="IPR003423">
    <property type="entry name" value="OMP_efflux"/>
</dbReference>
<feature type="chain" id="PRO_5011695086" evidence="9">
    <location>
        <begin position="23"/>
        <end position="429"/>
    </location>
</feature>
<dbReference type="AlphaFoldDB" id="A0A1G6LUN5"/>
<dbReference type="GO" id="GO:0015562">
    <property type="term" value="F:efflux transmembrane transporter activity"/>
    <property type="evidence" value="ECO:0007669"/>
    <property type="project" value="InterPro"/>
</dbReference>
<evidence type="ECO:0000313" key="10">
    <source>
        <dbReference type="EMBL" id="SDC46416.1"/>
    </source>
</evidence>
<feature type="coiled-coil region" evidence="8">
    <location>
        <begin position="191"/>
        <end position="218"/>
    </location>
</feature>
<comment type="subcellular location">
    <subcellularLocation>
        <location evidence="1">Cell outer membrane</location>
    </subcellularLocation>
</comment>
<feature type="signal peptide" evidence="9">
    <location>
        <begin position="1"/>
        <end position="22"/>
    </location>
</feature>
<dbReference type="Pfam" id="PF02321">
    <property type="entry name" value="OEP"/>
    <property type="match status" value="2"/>
</dbReference>
<feature type="non-terminal residue" evidence="10">
    <location>
        <position position="429"/>
    </location>
</feature>